<evidence type="ECO:0000313" key="1">
    <source>
        <dbReference type="EMBL" id="KAK6757516.1"/>
    </source>
</evidence>
<protein>
    <submittedName>
        <fullName evidence="1">Uncharacterized protein</fullName>
    </submittedName>
</protein>
<sequence length="103" mass="11532">MTGDCVTRQTPLLSRRPNIVNGEIPFCLPYICDDMSRAVTELSTQRVSAERRGVIEIPSANLNCQLVRNRSDKALTPKYKLTVRRTGNMGTTFEPFQSSEAIV</sequence>
<reference evidence="1 2" key="1">
    <citation type="submission" date="2023-08" db="EMBL/GenBank/DDBJ databases">
        <title>A Necator americanus chromosomal reference genome.</title>
        <authorList>
            <person name="Ilik V."/>
            <person name="Petrzelkova K.J."/>
            <person name="Pardy F."/>
            <person name="Fuh T."/>
            <person name="Niatou-Singa F.S."/>
            <person name="Gouil Q."/>
            <person name="Baker L."/>
            <person name="Ritchie M.E."/>
            <person name="Jex A.R."/>
            <person name="Gazzola D."/>
            <person name="Li H."/>
            <person name="Toshio Fujiwara R."/>
            <person name="Zhan B."/>
            <person name="Aroian R.V."/>
            <person name="Pafco B."/>
            <person name="Schwarz E.M."/>
        </authorList>
    </citation>
    <scope>NUCLEOTIDE SEQUENCE [LARGE SCALE GENOMIC DNA]</scope>
    <source>
        <strain evidence="1 2">Aroian</strain>
        <tissue evidence="1">Whole animal</tissue>
    </source>
</reference>
<accession>A0ABR1E634</accession>
<evidence type="ECO:0000313" key="2">
    <source>
        <dbReference type="Proteomes" id="UP001303046"/>
    </source>
</evidence>
<dbReference type="Proteomes" id="UP001303046">
    <property type="component" value="Unassembled WGS sequence"/>
</dbReference>
<comment type="caution">
    <text evidence="1">The sequence shown here is derived from an EMBL/GenBank/DDBJ whole genome shotgun (WGS) entry which is preliminary data.</text>
</comment>
<organism evidence="1 2">
    <name type="scientific">Necator americanus</name>
    <name type="common">Human hookworm</name>
    <dbReference type="NCBI Taxonomy" id="51031"/>
    <lineage>
        <taxon>Eukaryota</taxon>
        <taxon>Metazoa</taxon>
        <taxon>Ecdysozoa</taxon>
        <taxon>Nematoda</taxon>
        <taxon>Chromadorea</taxon>
        <taxon>Rhabditida</taxon>
        <taxon>Rhabditina</taxon>
        <taxon>Rhabditomorpha</taxon>
        <taxon>Strongyloidea</taxon>
        <taxon>Ancylostomatidae</taxon>
        <taxon>Bunostominae</taxon>
        <taxon>Necator</taxon>
    </lineage>
</organism>
<keyword evidence="2" id="KW-1185">Reference proteome</keyword>
<proteinExistence type="predicted"/>
<name>A0ABR1E634_NECAM</name>
<gene>
    <name evidence="1" type="primary">Necator_chrV.g20165</name>
    <name evidence="1" type="ORF">RB195_015373</name>
</gene>
<dbReference type="EMBL" id="JAVFWL010000005">
    <property type="protein sequence ID" value="KAK6757516.1"/>
    <property type="molecule type" value="Genomic_DNA"/>
</dbReference>